<evidence type="ECO:0000256" key="2">
    <source>
        <dbReference type="ARBA" id="ARBA00013194"/>
    </source>
</evidence>
<gene>
    <name evidence="7" type="ORF">A3770_03p22980</name>
</gene>
<dbReference type="PROSITE" id="PS50059">
    <property type="entry name" value="FKBP_PPIASE"/>
    <property type="match status" value="1"/>
</dbReference>
<keyword evidence="3 5" id="KW-0697">Rotamase</keyword>
<feature type="domain" description="PPIase FKBP-type" evidence="6">
    <location>
        <begin position="179"/>
        <end position="271"/>
    </location>
</feature>
<evidence type="ECO:0000259" key="6">
    <source>
        <dbReference type="PROSITE" id="PS50059"/>
    </source>
</evidence>
<evidence type="ECO:0000256" key="1">
    <source>
        <dbReference type="ARBA" id="ARBA00000971"/>
    </source>
</evidence>
<proteinExistence type="predicted"/>
<evidence type="ECO:0000256" key="4">
    <source>
        <dbReference type="ARBA" id="ARBA00023235"/>
    </source>
</evidence>
<name>A0A5B8MK68_9CHLO</name>
<dbReference type="OrthoDB" id="77911at2759"/>
<dbReference type="AlphaFoldDB" id="A0A5B8MK68"/>
<dbReference type="PANTHER" id="PTHR43811:SF17">
    <property type="entry name" value="PEPTIDYL-PROLYL CIS-TRANS ISOMERASE FKBP16-3, CHLOROPLASTIC"/>
    <property type="match status" value="1"/>
</dbReference>
<dbReference type="GO" id="GO:0003755">
    <property type="term" value="F:peptidyl-prolyl cis-trans isomerase activity"/>
    <property type="evidence" value="ECO:0007669"/>
    <property type="project" value="UniProtKB-KW"/>
</dbReference>
<reference evidence="7 8" key="1">
    <citation type="submission" date="2018-07" db="EMBL/GenBank/DDBJ databases">
        <title>The complete nuclear genome of the prasinophyte Chloropicon primus (CCMP1205).</title>
        <authorList>
            <person name="Pombert J.-F."/>
            <person name="Otis C."/>
            <person name="Turmel M."/>
            <person name="Lemieux C."/>
        </authorList>
    </citation>
    <scope>NUCLEOTIDE SEQUENCE [LARGE SCALE GENOMIC DNA]</scope>
    <source>
        <strain evidence="7 8">CCMP1205</strain>
    </source>
</reference>
<dbReference type="Pfam" id="PF00254">
    <property type="entry name" value="FKBP_C"/>
    <property type="match status" value="1"/>
</dbReference>
<keyword evidence="4 5" id="KW-0413">Isomerase</keyword>
<dbReference type="STRING" id="1764295.A0A5B8MK68"/>
<dbReference type="EMBL" id="CP031036">
    <property type="protein sequence ID" value="QDZ19780.1"/>
    <property type="molecule type" value="Genomic_DNA"/>
</dbReference>
<organism evidence="7 8">
    <name type="scientific">Chloropicon primus</name>
    <dbReference type="NCBI Taxonomy" id="1764295"/>
    <lineage>
        <taxon>Eukaryota</taxon>
        <taxon>Viridiplantae</taxon>
        <taxon>Chlorophyta</taxon>
        <taxon>Chloropicophyceae</taxon>
        <taxon>Chloropicales</taxon>
        <taxon>Chloropicaceae</taxon>
        <taxon>Chloropicon</taxon>
    </lineage>
</organism>
<dbReference type="InterPro" id="IPR001179">
    <property type="entry name" value="PPIase_FKBP_dom"/>
</dbReference>
<evidence type="ECO:0000256" key="5">
    <source>
        <dbReference type="PROSITE-ProRule" id="PRU00277"/>
    </source>
</evidence>
<dbReference type="Gene3D" id="3.10.50.40">
    <property type="match status" value="1"/>
</dbReference>
<dbReference type="EC" id="5.2.1.8" evidence="2 5"/>
<evidence type="ECO:0000256" key="3">
    <source>
        <dbReference type="ARBA" id="ARBA00023110"/>
    </source>
</evidence>
<protein>
    <recommendedName>
        <fullName evidence="2 5">peptidylprolyl isomerase</fullName>
        <ecNumber evidence="2 5">5.2.1.8</ecNumber>
    </recommendedName>
</protein>
<evidence type="ECO:0000313" key="7">
    <source>
        <dbReference type="EMBL" id="QDZ19780.1"/>
    </source>
</evidence>
<sequence>METAVGKGGRGTSWRNGCNVGRGVGWRSQRGRRGVARAPRAVAREGDEAGEVSFLLDWKRAGRREAFLRGCLLASAVSLADAGFGPAALMVARADQEPAFQIEVKVPGCGVPQETTAEPAAPAEALEGAEVVEAAAPPPPPARPEVCVKPLGEIQVNETGSGLKYKDLIVGDGEQPPVGYQVVVNYVVMLQDGRVISSTLEGGYPADIRVGSGNVVKGIDEGLLGMRSGGFRRLYVPGELSFQQRLASAPGRPAVPAESPIIVDINLLYVPGLD</sequence>
<evidence type="ECO:0000313" key="8">
    <source>
        <dbReference type="Proteomes" id="UP000316726"/>
    </source>
</evidence>
<comment type="catalytic activity">
    <reaction evidence="1 5">
        <text>[protein]-peptidylproline (omega=180) = [protein]-peptidylproline (omega=0)</text>
        <dbReference type="Rhea" id="RHEA:16237"/>
        <dbReference type="Rhea" id="RHEA-COMP:10747"/>
        <dbReference type="Rhea" id="RHEA-COMP:10748"/>
        <dbReference type="ChEBI" id="CHEBI:83833"/>
        <dbReference type="ChEBI" id="CHEBI:83834"/>
        <dbReference type="EC" id="5.2.1.8"/>
    </reaction>
</comment>
<dbReference type="Proteomes" id="UP000316726">
    <property type="component" value="Chromosome 3"/>
</dbReference>
<dbReference type="PANTHER" id="PTHR43811">
    <property type="entry name" value="FKBP-TYPE PEPTIDYL-PROLYL CIS-TRANS ISOMERASE FKPA"/>
    <property type="match status" value="1"/>
</dbReference>
<keyword evidence="8" id="KW-1185">Reference proteome</keyword>
<accession>A0A5B8MK68</accession>
<dbReference type="InterPro" id="IPR046357">
    <property type="entry name" value="PPIase_dom_sf"/>
</dbReference>
<dbReference type="SUPFAM" id="SSF54534">
    <property type="entry name" value="FKBP-like"/>
    <property type="match status" value="1"/>
</dbReference>